<proteinExistence type="predicted"/>
<accession>A0A841JQZ9</accession>
<protein>
    <submittedName>
        <fullName evidence="1">S-adenosylmethionine:diacylglycerol 3-amino-3-carboxypropyl transferase</fullName>
    </submittedName>
</protein>
<dbReference type="GO" id="GO:0016740">
    <property type="term" value="F:transferase activity"/>
    <property type="evidence" value="ECO:0007669"/>
    <property type="project" value="UniProtKB-KW"/>
</dbReference>
<dbReference type="RefSeq" id="WP_156185831.1">
    <property type="nucleotide sequence ID" value="NZ_JACHEK010000003.1"/>
</dbReference>
<dbReference type="AlphaFoldDB" id="A0A841JQZ9"/>
<dbReference type="InterPro" id="IPR029063">
    <property type="entry name" value="SAM-dependent_MTases_sf"/>
</dbReference>
<keyword evidence="1" id="KW-0808">Transferase</keyword>
<sequence>MTMETAWEAGTLGSPKGPQRLLFGQMHEDAEIERTAFEGKSRVFCIASAGSTALKLAEEHEVIACDINPVQLAYAERRANGAATMTGDAEKAMSFARAFMPLIGWGPGTVRTFLMLSDTGEQMAFWREHLDTLRFRAGLDVLLSRTVLRTLYAPQFLSCLPTGFGAVIRKRLERGFANHANASNPYARALLLGESCNDRTARVRKPQFVLGDAATLLESCAARSFDGFTLSNILDGAQPSYRSRLARAVRRAATDDAIVVLRSFAEPPVQLAVNYAERDRSMLWGVVDLRSAHTF</sequence>
<reference evidence="1 2" key="1">
    <citation type="submission" date="2020-08" db="EMBL/GenBank/DDBJ databases">
        <title>Genomic Encyclopedia of Type Strains, Phase IV (KMG-IV): sequencing the most valuable type-strain genomes for metagenomic binning, comparative biology and taxonomic classification.</title>
        <authorList>
            <person name="Goeker M."/>
        </authorList>
    </citation>
    <scope>NUCLEOTIDE SEQUENCE [LARGE SCALE GENOMIC DNA]</scope>
    <source>
        <strain evidence="1 2">DSM 103733</strain>
    </source>
</reference>
<dbReference type="Proteomes" id="UP000538666">
    <property type="component" value="Unassembled WGS sequence"/>
</dbReference>
<dbReference type="OrthoDB" id="3424825at2"/>
<dbReference type="EMBL" id="JACHEK010000003">
    <property type="protein sequence ID" value="MBB6143822.1"/>
    <property type="molecule type" value="Genomic_DNA"/>
</dbReference>
<comment type="caution">
    <text evidence="1">The sequence shown here is derived from an EMBL/GenBank/DDBJ whole genome shotgun (WGS) entry which is preliminary data.</text>
</comment>
<dbReference type="SUPFAM" id="SSF53335">
    <property type="entry name" value="S-adenosyl-L-methionine-dependent methyltransferases"/>
    <property type="match status" value="2"/>
</dbReference>
<evidence type="ECO:0000313" key="2">
    <source>
        <dbReference type="Proteomes" id="UP000538666"/>
    </source>
</evidence>
<gene>
    <name evidence="1" type="ORF">HNQ77_001771</name>
</gene>
<keyword evidence="2" id="KW-1185">Reference proteome</keyword>
<organism evidence="1 2">
    <name type="scientific">Silvibacterium bohemicum</name>
    <dbReference type="NCBI Taxonomy" id="1577686"/>
    <lineage>
        <taxon>Bacteria</taxon>
        <taxon>Pseudomonadati</taxon>
        <taxon>Acidobacteriota</taxon>
        <taxon>Terriglobia</taxon>
        <taxon>Terriglobales</taxon>
        <taxon>Acidobacteriaceae</taxon>
        <taxon>Silvibacterium</taxon>
    </lineage>
</organism>
<name>A0A841JQZ9_9BACT</name>
<evidence type="ECO:0000313" key="1">
    <source>
        <dbReference type="EMBL" id="MBB6143822.1"/>
    </source>
</evidence>